<gene>
    <name evidence="1" type="ORF">Acr_11g0009040</name>
</gene>
<sequence>MNFVKCQLLSLQSVDYLNNASRTVKKTPPGPGAKQVEEVKIEEVKIEAQPMVSQVVKLGPEREPEVEPETTLKANGHVSMKSLLLDWLDVLVLLCMAEEDDVKESGERLDMEDNEHEFQLSLKLCVCLILGAWSSLNFVSLEAWSVGEADAETKVRIEVHLDGEEHWSRTRPNDSRPWDDFL</sequence>
<organism evidence="1 2">
    <name type="scientific">Actinidia rufa</name>
    <dbReference type="NCBI Taxonomy" id="165716"/>
    <lineage>
        <taxon>Eukaryota</taxon>
        <taxon>Viridiplantae</taxon>
        <taxon>Streptophyta</taxon>
        <taxon>Embryophyta</taxon>
        <taxon>Tracheophyta</taxon>
        <taxon>Spermatophyta</taxon>
        <taxon>Magnoliopsida</taxon>
        <taxon>eudicotyledons</taxon>
        <taxon>Gunneridae</taxon>
        <taxon>Pentapetalae</taxon>
        <taxon>asterids</taxon>
        <taxon>Ericales</taxon>
        <taxon>Actinidiaceae</taxon>
        <taxon>Actinidia</taxon>
    </lineage>
</organism>
<dbReference type="AlphaFoldDB" id="A0A7J0FD74"/>
<protein>
    <submittedName>
        <fullName evidence="1">Ribosomal protein PSRP-3/Ycf65</fullName>
    </submittedName>
</protein>
<comment type="caution">
    <text evidence="1">The sequence shown here is derived from an EMBL/GenBank/DDBJ whole genome shotgun (WGS) entry which is preliminary data.</text>
</comment>
<dbReference type="Proteomes" id="UP000585474">
    <property type="component" value="Unassembled WGS sequence"/>
</dbReference>
<dbReference type="GO" id="GO:0005840">
    <property type="term" value="C:ribosome"/>
    <property type="evidence" value="ECO:0007669"/>
    <property type="project" value="UniProtKB-KW"/>
</dbReference>
<dbReference type="EMBL" id="BJWL01000011">
    <property type="protein sequence ID" value="GFY96598.1"/>
    <property type="molecule type" value="Genomic_DNA"/>
</dbReference>
<evidence type="ECO:0000313" key="1">
    <source>
        <dbReference type="EMBL" id="GFY96598.1"/>
    </source>
</evidence>
<reference evidence="1 2" key="1">
    <citation type="submission" date="2019-07" db="EMBL/GenBank/DDBJ databases">
        <title>De Novo Assembly of kiwifruit Actinidia rufa.</title>
        <authorList>
            <person name="Sugita-Konishi S."/>
            <person name="Sato K."/>
            <person name="Mori E."/>
            <person name="Abe Y."/>
            <person name="Kisaki G."/>
            <person name="Hamano K."/>
            <person name="Suezawa K."/>
            <person name="Otani M."/>
            <person name="Fukuda T."/>
            <person name="Manabe T."/>
            <person name="Gomi K."/>
            <person name="Tabuchi M."/>
            <person name="Akimitsu K."/>
            <person name="Kataoka I."/>
        </authorList>
    </citation>
    <scope>NUCLEOTIDE SEQUENCE [LARGE SCALE GENOMIC DNA]</scope>
    <source>
        <strain evidence="2">cv. Fuchu</strain>
    </source>
</reference>
<accession>A0A7J0FD74</accession>
<keyword evidence="1" id="KW-0689">Ribosomal protein</keyword>
<evidence type="ECO:0000313" key="2">
    <source>
        <dbReference type="Proteomes" id="UP000585474"/>
    </source>
</evidence>
<proteinExistence type="predicted"/>
<name>A0A7J0FD74_9ERIC</name>
<keyword evidence="1" id="KW-0687">Ribonucleoprotein</keyword>
<keyword evidence="2" id="KW-1185">Reference proteome</keyword>